<evidence type="ECO:0000256" key="1">
    <source>
        <dbReference type="SAM" id="MobiDB-lite"/>
    </source>
</evidence>
<sequence>MSNIPKARRSNVVDLTVIPDKWDYYPCMERSYVKSCTFTNLSSSTHIRHSQLKDVKLHSENGKCSYIEHCNLAACTISDSYLGRCQLRDSRVEGVGHMERSTASNSELVGAGNIERSTFRDSKVGGRTTVTRSEIKQCSLGESSRVENSVLDTVFLWNSQVDKAVLTGCDVKDCKMTKTKLSGMVLRYGIWNGGDLVGRTSREHEVIAMPLEEWKARESLDEKGKEQAQEADSEDHTAATPSPVSDVPANAKAPLTLHINPSAPPSYASLQQHDEDDSQARVSREFTPPTPSSTSFSDVTELVDDEMETVDPRSAEKERPPPPYQP</sequence>
<dbReference type="Gene3D" id="2.160.20.80">
    <property type="entry name" value="E3 ubiquitin-protein ligase SopA"/>
    <property type="match status" value="1"/>
</dbReference>
<dbReference type="VEuPathDB" id="FungiDB:UREG_04829"/>
<dbReference type="OrthoDB" id="4187970at2759"/>
<dbReference type="SUPFAM" id="SSF141571">
    <property type="entry name" value="Pentapeptide repeat-like"/>
    <property type="match status" value="1"/>
</dbReference>
<feature type="compositionally biased region" description="Basic and acidic residues" evidence="1">
    <location>
        <begin position="219"/>
        <end position="228"/>
    </location>
</feature>
<accession>C4JUM6</accession>
<organism evidence="2 3">
    <name type="scientific">Uncinocarpus reesii (strain UAMH 1704)</name>
    <dbReference type="NCBI Taxonomy" id="336963"/>
    <lineage>
        <taxon>Eukaryota</taxon>
        <taxon>Fungi</taxon>
        <taxon>Dikarya</taxon>
        <taxon>Ascomycota</taxon>
        <taxon>Pezizomycotina</taxon>
        <taxon>Eurotiomycetes</taxon>
        <taxon>Eurotiomycetidae</taxon>
        <taxon>Onygenales</taxon>
        <taxon>Onygenaceae</taxon>
        <taxon>Uncinocarpus</taxon>
    </lineage>
</organism>
<evidence type="ECO:0000313" key="2">
    <source>
        <dbReference type="EMBL" id="EEP79987.1"/>
    </source>
</evidence>
<keyword evidence="3" id="KW-1185">Reference proteome</keyword>
<proteinExistence type="predicted"/>
<dbReference type="AlphaFoldDB" id="C4JUM6"/>
<dbReference type="KEGG" id="ure:UREG_04829"/>
<reference evidence="3" key="1">
    <citation type="journal article" date="2009" name="Genome Res.">
        <title>Comparative genomic analyses of the human fungal pathogens Coccidioides and their relatives.</title>
        <authorList>
            <person name="Sharpton T.J."/>
            <person name="Stajich J.E."/>
            <person name="Rounsley S.D."/>
            <person name="Gardner M.J."/>
            <person name="Wortman J.R."/>
            <person name="Jordar V.S."/>
            <person name="Maiti R."/>
            <person name="Kodira C.D."/>
            <person name="Neafsey D.E."/>
            <person name="Zeng Q."/>
            <person name="Hung C.-Y."/>
            <person name="McMahan C."/>
            <person name="Muszewska A."/>
            <person name="Grynberg M."/>
            <person name="Mandel M.A."/>
            <person name="Kellner E.M."/>
            <person name="Barker B.M."/>
            <person name="Galgiani J.N."/>
            <person name="Orbach M.J."/>
            <person name="Kirkland T.N."/>
            <person name="Cole G.T."/>
            <person name="Henn M.R."/>
            <person name="Birren B.W."/>
            <person name="Taylor J.W."/>
        </authorList>
    </citation>
    <scope>NUCLEOTIDE SEQUENCE [LARGE SCALE GENOMIC DNA]</scope>
    <source>
        <strain evidence="3">UAMH 1704</strain>
    </source>
</reference>
<dbReference type="EMBL" id="CH476617">
    <property type="protein sequence ID" value="EEP79987.1"/>
    <property type="molecule type" value="Genomic_DNA"/>
</dbReference>
<protein>
    <submittedName>
        <fullName evidence="2">Uncharacterized protein</fullName>
    </submittedName>
</protein>
<name>C4JUM6_UNCRE</name>
<dbReference type="eggNOG" id="ENOG502T35T">
    <property type="taxonomic scope" value="Eukaryota"/>
</dbReference>
<gene>
    <name evidence="2" type="ORF">UREG_04829</name>
</gene>
<dbReference type="OMA" id="STHIRHS"/>
<evidence type="ECO:0000313" key="3">
    <source>
        <dbReference type="Proteomes" id="UP000002058"/>
    </source>
</evidence>
<dbReference type="InParanoid" id="C4JUM6"/>
<dbReference type="Proteomes" id="UP000002058">
    <property type="component" value="Unassembled WGS sequence"/>
</dbReference>
<feature type="compositionally biased region" description="Basic and acidic residues" evidence="1">
    <location>
        <begin position="310"/>
        <end position="320"/>
    </location>
</feature>
<dbReference type="GeneID" id="8440166"/>
<feature type="region of interest" description="Disordered" evidence="1">
    <location>
        <begin position="219"/>
        <end position="326"/>
    </location>
</feature>
<dbReference type="HOGENOM" id="CLU_853087_0_0_1"/>
<dbReference type="RefSeq" id="XP_002584140.1">
    <property type="nucleotide sequence ID" value="XM_002584094.1"/>
</dbReference>